<gene>
    <name evidence="1" type="ORF">PSON_ATCC_30995.1.T0480064</name>
</gene>
<evidence type="ECO:0000313" key="1">
    <source>
        <dbReference type="EMBL" id="CAD8085255.1"/>
    </source>
</evidence>
<name>A0A8S1N7R6_9CILI</name>
<reference evidence="1" key="1">
    <citation type="submission" date="2021-01" db="EMBL/GenBank/DDBJ databases">
        <authorList>
            <consortium name="Genoscope - CEA"/>
            <person name="William W."/>
        </authorList>
    </citation>
    <scope>NUCLEOTIDE SEQUENCE</scope>
</reference>
<protein>
    <submittedName>
        <fullName evidence="1">Uncharacterized protein</fullName>
    </submittedName>
</protein>
<dbReference type="EMBL" id="CAJJDN010000048">
    <property type="protein sequence ID" value="CAD8085255.1"/>
    <property type="molecule type" value="Genomic_DNA"/>
</dbReference>
<sequence>MKSIKIKTYQYYQKSKINEDALKQTLPYCVKIESSQEDERNDILKLEFDRENCIPLNEVIKYAEILLLRLQHGQIFTIIKHLLSLIENPIYSNQNIFIYNIWLIFDQKQTQRFVLNERCVADFSLFYSFPLIEKTQQNQEQIINIITTILKVCNDIPSSYFFFGSNKPFKLFLKELSLGFNQFRQQFHEYYNNNKNIDQKTQTDLNLDTKDEFVEDKENQKKIEKLILKYIEKTNFNSSLKSILNELLKQYNFQLGLKALNMFQSKEKDKKYELQHLTKLFKFESDEKLNQLIEQTFKKQNEKQDILKQEIEYKETNLLKYNDLKQLYEEAAVIYFKHNGYFNAFDQFIEITEKIINNQLIFEEKFYYIIEPQIIEYYNDTLYLRYLEHLDDQL</sequence>
<evidence type="ECO:0000313" key="2">
    <source>
        <dbReference type="Proteomes" id="UP000692954"/>
    </source>
</evidence>
<dbReference type="OrthoDB" id="306468at2759"/>
<proteinExistence type="predicted"/>
<dbReference type="Proteomes" id="UP000692954">
    <property type="component" value="Unassembled WGS sequence"/>
</dbReference>
<organism evidence="1 2">
    <name type="scientific">Paramecium sonneborni</name>
    <dbReference type="NCBI Taxonomy" id="65129"/>
    <lineage>
        <taxon>Eukaryota</taxon>
        <taxon>Sar</taxon>
        <taxon>Alveolata</taxon>
        <taxon>Ciliophora</taxon>
        <taxon>Intramacronucleata</taxon>
        <taxon>Oligohymenophorea</taxon>
        <taxon>Peniculida</taxon>
        <taxon>Parameciidae</taxon>
        <taxon>Paramecium</taxon>
    </lineage>
</organism>
<dbReference type="AlphaFoldDB" id="A0A8S1N7R6"/>
<accession>A0A8S1N7R6</accession>
<comment type="caution">
    <text evidence="1">The sequence shown here is derived from an EMBL/GenBank/DDBJ whole genome shotgun (WGS) entry which is preliminary data.</text>
</comment>
<keyword evidence="2" id="KW-1185">Reference proteome</keyword>